<dbReference type="PROSITE" id="PS51886">
    <property type="entry name" value="TLDC"/>
    <property type="match status" value="1"/>
</dbReference>
<dbReference type="InterPro" id="IPR006571">
    <property type="entry name" value="TLDc_dom"/>
</dbReference>
<dbReference type="Pfam" id="PF07534">
    <property type="entry name" value="TLD"/>
    <property type="match status" value="1"/>
</dbReference>
<reference evidence="4" key="2">
    <citation type="submission" date="2019-02" db="EMBL/GenBank/DDBJ databases">
        <title>Opniocepnalus argus Var Kimnra genome.</title>
        <authorList>
            <person name="Zhou C."/>
            <person name="Xiao S."/>
        </authorList>
    </citation>
    <scope>NUCLEOTIDE SEQUENCE [LARGE SCALE GENOMIC DNA]</scope>
</reference>
<evidence type="ECO:0000313" key="3">
    <source>
        <dbReference type="EMBL" id="KAF3701141.1"/>
    </source>
</evidence>
<dbReference type="SMART" id="SM00584">
    <property type="entry name" value="TLDc"/>
    <property type="match status" value="1"/>
</dbReference>
<dbReference type="GO" id="GO:0006357">
    <property type="term" value="P:regulation of transcription by RNA polymerase II"/>
    <property type="evidence" value="ECO:0007669"/>
    <property type="project" value="TreeGrafter"/>
</dbReference>
<name>A0A6G1QER0_CHAAH</name>
<keyword evidence="4" id="KW-1185">Reference proteome</keyword>
<reference evidence="3 4" key="1">
    <citation type="submission" date="2019-02" db="EMBL/GenBank/DDBJ databases">
        <title>Opniocepnalus argus genome.</title>
        <authorList>
            <person name="Zhou C."/>
            <person name="Xiao S."/>
        </authorList>
    </citation>
    <scope>NUCLEOTIDE SEQUENCE [LARGE SCALE GENOMIC DNA]</scope>
    <source>
        <strain evidence="3">OARG1902GOOAL</strain>
        <tissue evidence="3">Muscle</tissue>
    </source>
</reference>
<organism evidence="3 4">
    <name type="scientific">Channa argus</name>
    <name type="common">Northern snakehead</name>
    <name type="synonym">Ophicephalus argus</name>
    <dbReference type="NCBI Taxonomy" id="215402"/>
    <lineage>
        <taxon>Eukaryota</taxon>
        <taxon>Metazoa</taxon>
        <taxon>Chordata</taxon>
        <taxon>Craniata</taxon>
        <taxon>Vertebrata</taxon>
        <taxon>Euteleostomi</taxon>
        <taxon>Actinopterygii</taxon>
        <taxon>Neopterygii</taxon>
        <taxon>Teleostei</taxon>
        <taxon>Neoteleostei</taxon>
        <taxon>Acanthomorphata</taxon>
        <taxon>Anabantaria</taxon>
        <taxon>Anabantiformes</taxon>
        <taxon>Channoidei</taxon>
        <taxon>Channidae</taxon>
        <taxon>Channa</taxon>
    </lineage>
</organism>
<sequence>MAQSMQGPETLEAMDHKPERDKSRPSYFGNVKSRLGSKLPPGISQPPQFAKRPWETQPQGRVIQDSASSSQHQHQPIVGRPRSHIPHIRNPKLRQYYLQGTSWDVNNTAVKQESMGGLSNDSTSSTGVPGDRIFSVSSQFNSNSTFSIDGSKTGHYTSTNASSPSALIPRELVVLKGKNTSTSHGSSQPELNLDPKEKLREKAEVTLDMLSAPPHSPSPEAEYDKLLDVEAVPLPDGQLCLLALPPECCEGEGPEAMPCLKLFCRYITDRKGVVSGILLVTSNKIFFDPCKTLALVKEHGCEEYLLSCSVDSLASVSFSSDISHVHFSTSQQRKKGKNFFRKTTKSQAGSFPNYKEESVLASVSAVSSDLLSLGLGLTKDFSEEDEAESKDMAEAESELDNSPLEMLSEASVGGLGAAVLSSAASFCCGGQEAESRVKAMLLHANKTEKSNVKSQTAVPQKLPAGSPGSLMFVQLKFQPSAGKTKAVGGLHLGSAKTLPPKDALLALSQESSDKLYAYLTQCRPDLCIFEGGEEEGEADRDEEFVLIEDEEDEKENEGEVLQMHHSSGDDWEMVLMEDSGEKPTLVIDRDPEGLSNIVESSHILETSHVRELSKELPPRTVGHTWQLAYSTSRHGASLKSLYRKLSSTDSPVLIVIKDALDEIFGAFLSHTLRPSEKFYGTGETFLFMLHPRFKCFRWTGENSFFIKGDLDSFAIGGGSGHFGLWLDENLYLGRSSPCLTFNNCCLSDNDDFRVMELEVWTFS</sequence>
<feature type="domain" description="TLDc" evidence="2">
    <location>
        <begin position="602"/>
        <end position="763"/>
    </location>
</feature>
<gene>
    <name evidence="3" type="ORF">EXN66_Car016829</name>
</gene>
<dbReference type="GO" id="GO:0005634">
    <property type="term" value="C:nucleus"/>
    <property type="evidence" value="ECO:0007669"/>
    <property type="project" value="TreeGrafter"/>
</dbReference>
<dbReference type="Proteomes" id="UP000503349">
    <property type="component" value="Chromosome 16"/>
</dbReference>
<dbReference type="AlphaFoldDB" id="A0A6G1QER0"/>
<dbReference type="PANTHER" id="PTHR23354">
    <property type="entry name" value="NUCLEOLAR PROTEIN 7/ESTROGEN RECEPTOR COACTIVATOR-RELATED"/>
    <property type="match status" value="1"/>
</dbReference>
<evidence type="ECO:0000259" key="2">
    <source>
        <dbReference type="PROSITE" id="PS51886"/>
    </source>
</evidence>
<dbReference type="GO" id="GO:0006979">
    <property type="term" value="P:response to oxidative stress"/>
    <property type="evidence" value="ECO:0007669"/>
    <property type="project" value="TreeGrafter"/>
</dbReference>
<feature type="compositionally biased region" description="Basic and acidic residues" evidence="1">
    <location>
        <begin position="13"/>
        <end position="24"/>
    </location>
</feature>
<feature type="region of interest" description="Disordered" evidence="1">
    <location>
        <begin position="1"/>
        <end position="86"/>
    </location>
</feature>
<feature type="compositionally biased region" description="Low complexity" evidence="1">
    <location>
        <begin position="64"/>
        <end position="75"/>
    </location>
</feature>
<accession>A0A6G1QER0</accession>
<proteinExistence type="predicted"/>
<dbReference type="PANTHER" id="PTHR23354:SF120">
    <property type="entry name" value="OXIDATION RESISTANCE PROTEIN 1-LIKE ISOFORM X1"/>
    <property type="match status" value="1"/>
</dbReference>
<protein>
    <submittedName>
        <fullName evidence="3">Oxidation resistance protein 1</fullName>
    </submittedName>
</protein>
<evidence type="ECO:0000313" key="4">
    <source>
        <dbReference type="Proteomes" id="UP000503349"/>
    </source>
</evidence>
<dbReference type="EMBL" id="CM015727">
    <property type="protein sequence ID" value="KAF3701141.1"/>
    <property type="molecule type" value="Genomic_DNA"/>
</dbReference>
<evidence type="ECO:0000256" key="1">
    <source>
        <dbReference type="SAM" id="MobiDB-lite"/>
    </source>
</evidence>